<comment type="caution">
    <text evidence="1">The sequence shown here is derived from an EMBL/GenBank/DDBJ whole genome shotgun (WGS) entry which is preliminary data.</text>
</comment>
<name>A0ABQ7E760_BRACR</name>
<evidence type="ECO:0000313" key="2">
    <source>
        <dbReference type="Proteomes" id="UP000266723"/>
    </source>
</evidence>
<keyword evidence="2" id="KW-1185">Reference proteome</keyword>
<dbReference type="EMBL" id="QGKV02000299">
    <property type="protein sequence ID" value="KAF3593043.1"/>
    <property type="molecule type" value="Genomic_DNA"/>
</dbReference>
<proteinExistence type="predicted"/>
<protein>
    <submittedName>
        <fullName evidence="1">Uncharacterized protein</fullName>
    </submittedName>
</protein>
<evidence type="ECO:0000313" key="1">
    <source>
        <dbReference type="EMBL" id="KAF3593043.1"/>
    </source>
</evidence>
<reference evidence="1 2" key="1">
    <citation type="journal article" date="2020" name="BMC Genomics">
        <title>Intraspecific diversification of the crop wild relative Brassica cretica Lam. using demographic model selection.</title>
        <authorList>
            <person name="Kioukis A."/>
            <person name="Michalopoulou V.A."/>
            <person name="Briers L."/>
            <person name="Pirintsos S."/>
            <person name="Studholme D.J."/>
            <person name="Pavlidis P."/>
            <person name="Sarris P.F."/>
        </authorList>
    </citation>
    <scope>NUCLEOTIDE SEQUENCE [LARGE SCALE GENOMIC DNA]</scope>
    <source>
        <strain evidence="2">cv. PFS-1207/04</strain>
    </source>
</reference>
<organism evidence="1 2">
    <name type="scientific">Brassica cretica</name>
    <name type="common">Mustard</name>
    <dbReference type="NCBI Taxonomy" id="69181"/>
    <lineage>
        <taxon>Eukaryota</taxon>
        <taxon>Viridiplantae</taxon>
        <taxon>Streptophyta</taxon>
        <taxon>Embryophyta</taxon>
        <taxon>Tracheophyta</taxon>
        <taxon>Spermatophyta</taxon>
        <taxon>Magnoliopsida</taxon>
        <taxon>eudicotyledons</taxon>
        <taxon>Gunneridae</taxon>
        <taxon>Pentapetalae</taxon>
        <taxon>rosids</taxon>
        <taxon>malvids</taxon>
        <taxon>Brassicales</taxon>
        <taxon>Brassicaceae</taxon>
        <taxon>Brassiceae</taxon>
        <taxon>Brassica</taxon>
    </lineage>
</organism>
<accession>A0ABQ7E760</accession>
<sequence length="123" mass="14297">MSDDLGVRRNLRRNSVCFLVVNLGAVCCSNTAEVRLLTFRKGGKLIIYTHPRDHQLDPEWKMIRPDLGRIRNGCYTMPLMMKISLIFQSPSVLKSMEKKEVRYAISYESDVDTGNNRKEKHFF</sequence>
<gene>
    <name evidence="1" type="ORF">DY000_02022902</name>
</gene>
<dbReference type="Proteomes" id="UP000266723">
    <property type="component" value="Unassembled WGS sequence"/>
</dbReference>